<dbReference type="InterPro" id="IPR003754">
    <property type="entry name" value="4pyrrol_synth_uPrphyn_synth"/>
</dbReference>
<dbReference type="CDD" id="cd06578">
    <property type="entry name" value="HemD"/>
    <property type="match status" value="1"/>
</dbReference>
<dbReference type="Gene3D" id="3.40.50.10090">
    <property type="match status" value="2"/>
</dbReference>
<dbReference type="OrthoDB" id="213853at2"/>
<protein>
    <submittedName>
        <fullName evidence="4">Uroporphyrinogen-III synthase</fullName>
        <ecNumber evidence="4">4.2.1.75</ecNumber>
    </submittedName>
</protein>
<feature type="DNA-binding region" description="OmpR/PhoB-type" evidence="2">
    <location>
        <begin position="271"/>
        <end position="369"/>
    </location>
</feature>
<evidence type="ECO:0000256" key="1">
    <source>
        <dbReference type="ARBA" id="ARBA00023125"/>
    </source>
</evidence>
<dbReference type="PANTHER" id="PTHR40082:SF1">
    <property type="entry name" value="BLR5956 PROTEIN"/>
    <property type="match status" value="1"/>
</dbReference>
<dbReference type="PROSITE" id="PS51755">
    <property type="entry name" value="OMPR_PHOB"/>
    <property type="match status" value="1"/>
</dbReference>
<dbReference type="GO" id="GO:0006355">
    <property type="term" value="P:regulation of DNA-templated transcription"/>
    <property type="evidence" value="ECO:0007669"/>
    <property type="project" value="InterPro"/>
</dbReference>
<keyword evidence="5" id="KW-1185">Reference proteome</keyword>
<dbReference type="GO" id="GO:0000160">
    <property type="term" value="P:phosphorelay signal transduction system"/>
    <property type="evidence" value="ECO:0007669"/>
    <property type="project" value="InterPro"/>
</dbReference>
<evidence type="ECO:0000313" key="5">
    <source>
        <dbReference type="Proteomes" id="UP000321571"/>
    </source>
</evidence>
<dbReference type="SUPFAM" id="SSF69618">
    <property type="entry name" value="HemD-like"/>
    <property type="match status" value="1"/>
</dbReference>
<dbReference type="GO" id="GO:0004852">
    <property type="term" value="F:uroporphyrinogen-III synthase activity"/>
    <property type="evidence" value="ECO:0007669"/>
    <property type="project" value="UniProtKB-EC"/>
</dbReference>
<dbReference type="EMBL" id="VDUX01000003">
    <property type="protein sequence ID" value="TXL61251.1"/>
    <property type="molecule type" value="Genomic_DNA"/>
</dbReference>
<sequence length="376" mass="39085">MTTTAQVLTGTHVLVTAQRRSGDLALALARRGAEVDVAATLGVQAHIDEDALLARTRELVEDPADIVIITTGIGFRGWWETAEAAGMADDLLAALARSRLVARGPKANGALRAVGLRPDWVAESETSSEISAFLRADGVAGARIAVQHHGSGDDGLEADLRGAGAADVADLVVYRWGPPPDPAAVVRSVADTAAGLYDAVVFTSAPGAEAWLAAVREQDAQDRVVDQVREGRLTMAAVGPVTAEPLHVAGLRPLVPDRGRLGALVRSLVVHLGAEHGGIPTVAGRLRLRARTATLDHRLLPVSPGGLSILRRLASDPGAVVSREDLLAALPGGSTDPHTAEVSVARLREAIGPHAPISTVVKRGYRLVLADAGVRP</sequence>
<keyword evidence="4" id="KW-0456">Lyase</keyword>
<dbReference type="Pfam" id="PF02602">
    <property type="entry name" value="HEM4"/>
    <property type="match status" value="1"/>
</dbReference>
<dbReference type="SUPFAM" id="SSF46894">
    <property type="entry name" value="C-terminal effector domain of the bipartite response regulators"/>
    <property type="match status" value="1"/>
</dbReference>
<dbReference type="GO" id="GO:0003677">
    <property type="term" value="F:DNA binding"/>
    <property type="evidence" value="ECO:0007669"/>
    <property type="project" value="UniProtKB-UniRule"/>
</dbReference>
<dbReference type="SMART" id="SM00862">
    <property type="entry name" value="Trans_reg_C"/>
    <property type="match status" value="1"/>
</dbReference>
<dbReference type="Pfam" id="PF00486">
    <property type="entry name" value="Trans_reg_C"/>
    <property type="match status" value="1"/>
</dbReference>
<dbReference type="InterPro" id="IPR036388">
    <property type="entry name" value="WH-like_DNA-bd_sf"/>
</dbReference>
<dbReference type="InterPro" id="IPR016032">
    <property type="entry name" value="Sig_transdc_resp-reg_C-effctor"/>
</dbReference>
<dbReference type="InterPro" id="IPR039793">
    <property type="entry name" value="UROS/Hem4"/>
</dbReference>
<dbReference type="InterPro" id="IPR036108">
    <property type="entry name" value="4pyrrol_syn_uPrphyn_synt_sf"/>
</dbReference>
<dbReference type="EC" id="4.2.1.75" evidence="4"/>
<dbReference type="Gene3D" id="1.10.10.10">
    <property type="entry name" value="Winged helix-like DNA-binding domain superfamily/Winged helix DNA-binding domain"/>
    <property type="match status" value="1"/>
</dbReference>
<evidence type="ECO:0000313" key="4">
    <source>
        <dbReference type="EMBL" id="TXL61251.1"/>
    </source>
</evidence>
<dbReference type="RefSeq" id="WP_147685371.1">
    <property type="nucleotide sequence ID" value="NZ_VDUX01000003.1"/>
</dbReference>
<proteinExistence type="predicted"/>
<organism evidence="4 5">
    <name type="scientific">Aeromicrobium terrae</name>
    <dbReference type="NCBI Taxonomy" id="2498846"/>
    <lineage>
        <taxon>Bacteria</taxon>
        <taxon>Bacillati</taxon>
        <taxon>Actinomycetota</taxon>
        <taxon>Actinomycetes</taxon>
        <taxon>Propionibacteriales</taxon>
        <taxon>Nocardioidaceae</taxon>
        <taxon>Aeromicrobium</taxon>
    </lineage>
</organism>
<dbReference type="GO" id="GO:0006780">
    <property type="term" value="P:uroporphyrinogen III biosynthetic process"/>
    <property type="evidence" value="ECO:0007669"/>
    <property type="project" value="InterPro"/>
</dbReference>
<dbReference type="InterPro" id="IPR001867">
    <property type="entry name" value="OmpR/PhoB-type_DNA-bd"/>
</dbReference>
<keyword evidence="1 2" id="KW-0238">DNA-binding</keyword>
<accession>A0A5C8NKA8</accession>
<feature type="domain" description="OmpR/PhoB-type" evidence="3">
    <location>
        <begin position="271"/>
        <end position="369"/>
    </location>
</feature>
<name>A0A5C8NKA8_9ACTN</name>
<dbReference type="CDD" id="cd00383">
    <property type="entry name" value="trans_reg_C"/>
    <property type="match status" value="1"/>
</dbReference>
<reference evidence="4 5" key="1">
    <citation type="submission" date="2019-06" db="EMBL/GenBank/DDBJ databases">
        <title>Aeromicrobium sp. nov., isolated from a maize field.</title>
        <authorList>
            <person name="Lin S.-Y."/>
            <person name="Tsai C.-F."/>
            <person name="Young C.-C."/>
        </authorList>
    </citation>
    <scope>NUCLEOTIDE SEQUENCE [LARGE SCALE GENOMIC DNA]</scope>
    <source>
        <strain evidence="4 5">CC-CFT486</strain>
    </source>
</reference>
<dbReference type="PANTHER" id="PTHR40082">
    <property type="entry name" value="BLR5956 PROTEIN"/>
    <property type="match status" value="1"/>
</dbReference>
<evidence type="ECO:0000256" key="2">
    <source>
        <dbReference type="PROSITE-ProRule" id="PRU01091"/>
    </source>
</evidence>
<evidence type="ECO:0000259" key="3">
    <source>
        <dbReference type="PROSITE" id="PS51755"/>
    </source>
</evidence>
<comment type="caution">
    <text evidence="4">The sequence shown here is derived from an EMBL/GenBank/DDBJ whole genome shotgun (WGS) entry which is preliminary data.</text>
</comment>
<dbReference type="NCBIfam" id="NF005568">
    <property type="entry name" value="PRK07239.1"/>
    <property type="match status" value="1"/>
</dbReference>
<gene>
    <name evidence="4" type="ORF">FHP06_07405</name>
</gene>
<dbReference type="AlphaFoldDB" id="A0A5C8NKA8"/>
<dbReference type="Proteomes" id="UP000321571">
    <property type="component" value="Unassembled WGS sequence"/>
</dbReference>